<dbReference type="EnsemblMetazoa" id="HelroT179807">
    <property type="protein sequence ID" value="HelroP179807"/>
    <property type="gene ID" value="HelroG179807"/>
</dbReference>
<evidence type="ECO:0000313" key="3">
    <source>
        <dbReference type="EnsemblMetazoa" id="HelroP179807"/>
    </source>
</evidence>
<protein>
    <recommendedName>
        <fullName evidence="5">EXPERA domain-containing protein</fullName>
    </recommendedName>
</protein>
<dbReference type="Proteomes" id="UP000015101">
    <property type="component" value="Unassembled WGS sequence"/>
</dbReference>
<dbReference type="PANTHER" id="PTHR21284">
    <property type="entry name" value="EG:80H7.2 PROTEIN"/>
    <property type="match status" value="1"/>
</dbReference>
<evidence type="ECO:0000313" key="2">
    <source>
        <dbReference type="EMBL" id="ESN94968.1"/>
    </source>
</evidence>
<dbReference type="HOGENOM" id="CLU_1311336_0_0_1"/>
<name>T1FF63_HELRO</name>
<dbReference type="Gene3D" id="1.20.140.150">
    <property type="match status" value="1"/>
</dbReference>
<dbReference type="KEGG" id="hro:HELRODRAFT_179807"/>
<feature type="transmembrane region" description="Helical" evidence="1">
    <location>
        <begin position="12"/>
        <end position="30"/>
    </location>
</feature>
<accession>T1FF63</accession>
<feature type="transmembrane region" description="Helical" evidence="1">
    <location>
        <begin position="176"/>
        <end position="198"/>
    </location>
</feature>
<dbReference type="EMBL" id="KB097552">
    <property type="protein sequence ID" value="ESN94968.1"/>
    <property type="molecule type" value="Genomic_DNA"/>
</dbReference>
<dbReference type="CTD" id="20207462"/>
<dbReference type="InParanoid" id="T1FF63"/>
<organism evidence="3 4">
    <name type="scientific">Helobdella robusta</name>
    <name type="common">Californian leech</name>
    <dbReference type="NCBI Taxonomy" id="6412"/>
    <lineage>
        <taxon>Eukaryota</taxon>
        <taxon>Metazoa</taxon>
        <taxon>Spiralia</taxon>
        <taxon>Lophotrochozoa</taxon>
        <taxon>Annelida</taxon>
        <taxon>Clitellata</taxon>
        <taxon>Hirudinea</taxon>
        <taxon>Rhynchobdellida</taxon>
        <taxon>Glossiphoniidae</taxon>
        <taxon>Helobdella</taxon>
    </lineage>
</organism>
<keyword evidence="1" id="KW-1133">Transmembrane helix</keyword>
<dbReference type="RefSeq" id="XP_009026868.1">
    <property type="nucleotide sequence ID" value="XM_009028620.1"/>
</dbReference>
<dbReference type="PROSITE" id="PS51257">
    <property type="entry name" value="PROKAR_LIPOPROTEIN"/>
    <property type="match status" value="1"/>
</dbReference>
<evidence type="ECO:0008006" key="5">
    <source>
        <dbReference type="Google" id="ProtNLM"/>
    </source>
</evidence>
<keyword evidence="1" id="KW-0812">Transmembrane</keyword>
<evidence type="ECO:0000313" key="4">
    <source>
        <dbReference type="Proteomes" id="UP000015101"/>
    </source>
</evidence>
<feature type="transmembrane region" description="Helical" evidence="1">
    <location>
        <begin position="132"/>
        <end position="156"/>
    </location>
</feature>
<keyword evidence="1" id="KW-0472">Membrane</keyword>
<gene>
    <name evidence="3" type="primary">20207462</name>
    <name evidence="2" type="ORF">HELRODRAFT_179807</name>
</gene>
<dbReference type="PANTHER" id="PTHR21284:SF12">
    <property type="entry name" value="EG:80H7.2 PROTEIN"/>
    <property type="match status" value="1"/>
</dbReference>
<dbReference type="EMBL" id="AMQM01006996">
    <property type="status" value="NOT_ANNOTATED_CDS"/>
    <property type="molecule type" value="Genomic_DNA"/>
</dbReference>
<evidence type="ECO:0000256" key="1">
    <source>
        <dbReference type="SAM" id="Phobius"/>
    </source>
</evidence>
<dbReference type="AlphaFoldDB" id="T1FF63"/>
<reference evidence="2 4" key="2">
    <citation type="journal article" date="2013" name="Nature">
        <title>Insights into bilaterian evolution from three spiralian genomes.</title>
        <authorList>
            <person name="Simakov O."/>
            <person name="Marletaz F."/>
            <person name="Cho S.J."/>
            <person name="Edsinger-Gonzales E."/>
            <person name="Havlak P."/>
            <person name="Hellsten U."/>
            <person name="Kuo D.H."/>
            <person name="Larsson T."/>
            <person name="Lv J."/>
            <person name="Arendt D."/>
            <person name="Savage R."/>
            <person name="Osoegawa K."/>
            <person name="de Jong P."/>
            <person name="Grimwood J."/>
            <person name="Chapman J.A."/>
            <person name="Shapiro H."/>
            <person name="Aerts A."/>
            <person name="Otillar R.P."/>
            <person name="Terry A.Y."/>
            <person name="Boore J.L."/>
            <person name="Grigoriev I.V."/>
            <person name="Lindberg D.R."/>
            <person name="Seaver E.C."/>
            <person name="Weisblat D.A."/>
            <person name="Putnam N.H."/>
            <person name="Rokhsar D.S."/>
        </authorList>
    </citation>
    <scope>NUCLEOTIDE SEQUENCE</scope>
</reference>
<feature type="transmembrane region" description="Helical" evidence="1">
    <location>
        <begin position="100"/>
        <end position="120"/>
    </location>
</feature>
<sequence>MPRKLSAAASMCLFWAFIACGISFFAPYWLQNQLAILDPASKGEYRSNDFIFQTKLDPSIPLSRGLWAICYDVCQGFWADGYVLQINLFTNSKWHIATQVLYFVGCALLLMCEVFGKFQLACRENRASYRILGFGLMFSVMLQVAAIAVFGGGAYNSYAAASVTRPRNAGDYYFGWAYWMAIPGAIMTLFSSILYIICDFWGFRDKL</sequence>
<dbReference type="GeneID" id="20207462"/>
<keyword evidence="4" id="KW-1185">Reference proteome</keyword>
<proteinExistence type="predicted"/>
<reference evidence="4" key="1">
    <citation type="submission" date="2012-12" db="EMBL/GenBank/DDBJ databases">
        <authorList>
            <person name="Hellsten U."/>
            <person name="Grimwood J."/>
            <person name="Chapman J.A."/>
            <person name="Shapiro H."/>
            <person name="Aerts A."/>
            <person name="Otillar R.P."/>
            <person name="Terry A.Y."/>
            <person name="Boore J.L."/>
            <person name="Simakov O."/>
            <person name="Marletaz F."/>
            <person name="Cho S.-J."/>
            <person name="Edsinger-Gonzales E."/>
            <person name="Havlak P."/>
            <person name="Kuo D.-H."/>
            <person name="Larsson T."/>
            <person name="Lv J."/>
            <person name="Arendt D."/>
            <person name="Savage R."/>
            <person name="Osoegawa K."/>
            <person name="de Jong P."/>
            <person name="Lindberg D.R."/>
            <person name="Seaver E.C."/>
            <person name="Weisblat D.A."/>
            <person name="Putnam N.H."/>
            <person name="Grigoriev I.V."/>
            <person name="Rokhsar D.S."/>
        </authorList>
    </citation>
    <scope>NUCLEOTIDE SEQUENCE</scope>
</reference>
<reference evidence="3" key="3">
    <citation type="submission" date="2015-06" db="UniProtKB">
        <authorList>
            <consortium name="EnsemblMetazoa"/>
        </authorList>
    </citation>
    <scope>IDENTIFICATION</scope>
</reference>